<evidence type="ECO:0000313" key="10">
    <source>
        <dbReference type="Proteomes" id="UP000383932"/>
    </source>
</evidence>
<comment type="subcellular location">
    <subcellularLocation>
        <location evidence="1">Membrane</location>
        <topology evidence="1">Multi-pass membrane protein</topology>
    </subcellularLocation>
</comment>
<protein>
    <submittedName>
        <fullName evidence="9">MFS peptide transporter</fullName>
    </submittedName>
</protein>
<dbReference type="GO" id="GO:0071916">
    <property type="term" value="F:dipeptide transmembrane transporter activity"/>
    <property type="evidence" value="ECO:0007669"/>
    <property type="project" value="UniProtKB-ARBA"/>
</dbReference>
<sequence>MSGRHRLLFPATTETAPNPTGTGMLQLSISSLALQAPTEDWVFELPQSIQASPILDPSEWLGPEIGDIRLGSRAQDNLSPLPQVSASEHMVRGMGQSNHRGFAICFIVSTPKGTRSMELRFGSILIHFGIFYKPYNPNLVFSSPPPPTAVDAAPARDDPPRAVTMASEPHVDVDEVAALSKVRTFDEKHDAKHYAEAHDSTDDVVDASLLPTEEELHTLRRVADNIPMHAWSIVFVEFAERFSWYGTTGPMTNYVQQPLPRGSIAGNVIGNPNGVAGALGRGQRTSTALANFRQFWTYFTPIIGAIVADVYLGRFKAICVFVVICLIGHILLIFVSIPSAIQHPNGALAGFVISLVIMGLGTGGFKSNISPLVAEQYRGKLHKRTLPSGETVLVDPTLTIQRTFLYFYMMINCGSLVSLTTTFAEKNVGFWLAYSLPTFVFLLIFPVLVWGNKRYRKTPPRGSVLLESWRVFRLAARGQWSLNPFRLYKNFSHPDFWERAKPSFYANKASGESATGAGAVPAAITWDDEFADEVMRAVKACKVFAFYPLYWISYDQMTSNLTSQAATMQLHGVPNEIVNNLNPLSLVIMIPIMERLVYPALRRMKINFTPIKRITFGFFLASMAMVYTTVIQYYIYKKGPCGKFASTCPDLPEHVPAPLNVWLQAPSYIIIGLSEIFASITGLEYAFTKAPERMKSVVTSIFLFMSAVASAIEFGLVGVSTDPYLMWMYAGVAITSFVAGIVFWFTFRGLDAEEDALNIIGATGRAGFKDEKSD</sequence>
<gene>
    <name evidence="9" type="ORF">CTheo_2633</name>
</gene>
<dbReference type="PROSITE" id="PS01022">
    <property type="entry name" value="PTR2_1"/>
    <property type="match status" value="1"/>
</dbReference>
<feature type="transmembrane region" description="Helical" evidence="8">
    <location>
        <begin position="347"/>
        <end position="365"/>
    </location>
</feature>
<evidence type="ECO:0000256" key="3">
    <source>
        <dbReference type="ARBA" id="ARBA00022448"/>
    </source>
</evidence>
<dbReference type="FunFam" id="1.20.1250.20:FF:000085">
    <property type="entry name" value="MFS peptide transporter Ptr2"/>
    <property type="match status" value="1"/>
</dbReference>
<dbReference type="Gene3D" id="1.20.1250.20">
    <property type="entry name" value="MFS general substrate transporter like domains"/>
    <property type="match status" value="1"/>
</dbReference>
<dbReference type="EMBL" id="SSOP01000028">
    <property type="protein sequence ID" value="KAB5593907.1"/>
    <property type="molecule type" value="Genomic_DNA"/>
</dbReference>
<comment type="caution">
    <text evidence="9">The sequence shown here is derived from an EMBL/GenBank/DDBJ whole genome shotgun (WGS) entry which is preliminary data.</text>
</comment>
<keyword evidence="6 8" id="KW-0472">Membrane</keyword>
<feature type="region of interest" description="Disordered" evidence="7">
    <location>
        <begin position="1"/>
        <end position="21"/>
    </location>
</feature>
<evidence type="ECO:0000313" key="9">
    <source>
        <dbReference type="EMBL" id="KAB5593907.1"/>
    </source>
</evidence>
<dbReference type="InterPro" id="IPR018456">
    <property type="entry name" value="PTR2_symporter_CS"/>
</dbReference>
<dbReference type="GO" id="GO:0005886">
    <property type="term" value="C:plasma membrane"/>
    <property type="evidence" value="ECO:0007669"/>
    <property type="project" value="UniProtKB-ARBA"/>
</dbReference>
<accession>A0A5N5QRP8</accession>
<comment type="similarity">
    <text evidence="2">Belongs to the major facilitator superfamily. Proton-dependent oligopeptide transporter (POT/PTR) (TC 2.A.17) family.</text>
</comment>
<keyword evidence="4 8" id="KW-0812">Transmembrane</keyword>
<evidence type="ECO:0000256" key="4">
    <source>
        <dbReference type="ARBA" id="ARBA00022692"/>
    </source>
</evidence>
<dbReference type="PANTHER" id="PTHR11654">
    <property type="entry name" value="OLIGOPEPTIDE TRANSPORTER-RELATED"/>
    <property type="match status" value="1"/>
</dbReference>
<keyword evidence="3" id="KW-0813">Transport</keyword>
<evidence type="ECO:0000256" key="1">
    <source>
        <dbReference type="ARBA" id="ARBA00004141"/>
    </source>
</evidence>
<reference evidence="9 10" key="1">
    <citation type="journal article" date="2019" name="Fungal Biol. Biotechnol.">
        <title>Draft genome sequence of fastidious pathogen Ceratobasidium theobromae, which causes vascular-streak dieback in Theobroma cacao.</title>
        <authorList>
            <person name="Ali S.S."/>
            <person name="Asman A."/>
            <person name="Shao J."/>
            <person name="Firmansyah A.P."/>
            <person name="Susilo A.W."/>
            <person name="Rosmana A."/>
            <person name="McMahon P."/>
            <person name="Junaid M."/>
            <person name="Guest D."/>
            <person name="Kheng T.Y."/>
            <person name="Meinhardt L.W."/>
            <person name="Bailey B.A."/>
        </authorList>
    </citation>
    <scope>NUCLEOTIDE SEQUENCE [LARGE SCALE GENOMIC DNA]</scope>
    <source>
        <strain evidence="9 10">CT2</strain>
    </source>
</reference>
<dbReference type="OrthoDB" id="8904098at2759"/>
<feature type="transmembrane region" description="Helical" evidence="8">
    <location>
        <begin position="430"/>
        <end position="451"/>
    </location>
</feature>
<feature type="transmembrane region" description="Helical" evidence="8">
    <location>
        <begin position="614"/>
        <end position="636"/>
    </location>
</feature>
<dbReference type="Pfam" id="PF00854">
    <property type="entry name" value="PTR2"/>
    <property type="match status" value="1"/>
</dbReference>
<feature type="transmembrane region" description="Helical" evidence="8">
    <location>
        <begin position="319"/>
        <end position="341"/>
    </location>
</feature>
<feature type="transmembrane region" description="Helical" evidence="8">
    <location>
        <begin position="697"/>
        <end position="718"/>
    </location>
</feature>
<organism evidence="9 10">
    <name type="scientific">Ceratobasidium theobromae</name>
    <dbReference type="NCBI Taxonomy" id="1582974"/>
    <lineage>
        <taxon>Eukaryota</taxon>
        <taxon>Fungi</taxon>
        <taxon>Dikarya</taxon>
        <taxon>Basidiomycota</taxon>
        <taxon>Agaricomycotina</taxon>
        <taxon>Agaricomycetes</taxon>
        <taxon>Cantharellales</taxon>
        <taxon>Ceratobasidiaceae</taxon>
        <taxon>Ceratobasidium</taxon>
    </lineage>
</organism>
<evidence type="ECO:0000256" key="6">
    <source>
        <dbReference type="ARBA" id="ARBA00023136"/>
    </source>
</evidence>
<name>A0A5N5QRP8_9AGAM</name>
<feature type="transmembrane region" description="Helical" evidence="8">
    <location>
        <begin position="724"/>
        <end position="747"/>
    </location>
</feature>
<dbReference type="Proteomes" id="UP000383932">
    <property type="component" value="Unassembled WGS sequence"/>
</dbReference>
<keyword evidence="10" id="KW-1185">Reference proteome</keyword>
<evidence type="ECO:0000256" key="7">
    <source>
        <dbReference type="SAM" id="MobiDB-lite"/>
    </source>
</evidence>
<dbReference type="InterPro" id="IPR036259">
    <property type="entry name" value="MFS_trans_sf"/>
</dbReference>
<evidence type="ECO:0000256" key="2">
    <source>
        <dbReference type="ARBA" id="ARBA00005982"/>
    </source>
</evidence>
<dbReference type="SUPFAM" id="SSF103473">
    <property type="entry name" value="MFS general substrate transporter"/>
    <property type="match status" value="1"/>
</dbReference>
<feature type="transmembrane region" description="Helical" evidence="8">
    <location>
        <begin position="295"/>
        <end position="312"/>
    </location>
</feature>
<evidence type="ECO:0000256" key="5">
    <source>
        <dbReference type="ARBA" id="ARBA00022989"/>
    </source>
</evidence>
<feature type="compositionally biased region" description="Polar residues" evidence="7">
    <location>
        <begin position="12"/>
        <end position="21"/>
    </location>
</feature>
<feature type="transmembrane region" description="Helical" evidence="8">
    <location>
        <begin position="405"/>
        <end position="424"/>
    </location>
</feature>
<dbReference type="AlphaFoldDB" id="A0A5N5QRP8"/>
<proteinExistence type="inferred from homology"/>
<dbReference type="InterPro" id="IPR000109">
    <property type="entry name" value="POT_fam"/>
</dbReference>
<evidence type="ECO:0000256" key="8">
    <source>
        <dbReference type="SAM" id="Phobius"/>
    </source>
</evidence>
<feature type="transmembrane region" description="Helical" evidence="8">
    <location>
        <begin position="665"/>
        <end position="685"/>
    </location>
</feature>
<keyword evidence="5 8" id="KW-1133">Transmembrane helix</keyword>